<organism evidence="3 4">
    <name type="scientific">Intestinicryptomonas porci</name>
    <dbReference type="NCBI Taxonomy" id="2926320"/>
    <lineage>
        <taxon>Bacteria</taxon>
        <taxon>Pseudomonadati</taxon>
        <taxon>Verrucomicrobiota</taxon>
        <taxon>Opitutia</taxon>
        <taxon>Opitutales</taxon>
        <taxon>Intestinicryptomonaceae</taxon>
        <taxon>Intestinicryptomonas</taxon>
    </lineage>
</organism>
<gene>
    <name evidence="3" type="ORF">MOX91_02600</name>
</gene>
<evidence type="ECO:0000313" key="4">
    <source>
        <dbReference type="Proteomes" id="UP001275932"/>
    </source>
</evidence>
<dbReference type="Proteomes" id="UP001275932">
    <property type="component" value="Unassembled WGS sequence"/>
</dbReference>
<sequence>MNINIFKFLPIFAASAVVNASETSPAVGDIVRMGQQSYMIVFDFNSYPKYEEFQRNVQIMKATDATMKSLKEQIKKETDAQIKKSLELKLKQIDGEFQANDKTMVGGYNFSSNRQYVVLFLKTNICVPISPEEYSSYTFKDGTKINPLEIVTKSGKHFYRKSTVEGFKANDEFQRALQYSMKTRNEIASLRKQLETSTDVNELAKISEKIASYEKALKESEDAMKEKYEMGSGQYMIEIEKSKLLLLLTPEELAKLEAERTLKKQEKN</sequence>
<feature type="chain" id="PRO_5045175553" evidence="2">
    <location>
        <begin position="21"/>
        <end position="268"/>
    </location>
</feature>
<reference evidence="3 4" key="1">
    <citation type="submission" date="2022-03" db="EMBL/GenBank/DDBJ databases">
        <title>Novel taxa within the pig intestine.</title>
        <authorList>
            <person name="Wylensek D."/>
            <person name="Bishof K."/>
            <person name="Afrizal A."/>
            <person name="Clavel T."/>
        </authorList>
    </citation>
    <scope>NUCLEOTIDE SEQUENCE [LARGE SCALE GENOMIC DNA]</scope>
    <source>
        <strain evidence="3 4">CLA-KB-P66</strain>
    </source>
</reference>
<keyword evidence="4" id="KW-1185">Reference proteome</keyword>
<accession>A0ABU4WET4</accession>
<evidence type="ECO:0000256" key="2">
    <source>
        <dbReference type="SAM" id="SignalP"/>
    </source>
</evidence>
<feature type="signal peptide" evidence="2">
    <location>
        <begin position="1"/>
        <end position="20"/>
    </location>
</feature>
<keyword evidence="1" id="KW-0175">Coiled coil</keyword>
<evidence type="ECO:0000256" key="1">
    <source>
        <dbReference type="SAM" id="Coils"/>
    </source>
</evidence>
<dbReference type="EMBL" id="JALBUT010000002">
    <property type="protein sequence ID" value="MDX8415070.1"/>
    <property type="molecule type" value="Genomic_DNA"/>
</dbReference>
<protein>
    <submittedName>
        <fullName evidence="3">Uncharacterized protein</fullName>
    </submittedName>
</protein>
<name>A0ABU4WET4_9BACT</name>
<dbReference type="RefSeq" id="WP_370396515.1">
    <property type="nucleotide sequence ID" value="NZ_JALBUT010000002.1"/>
</dbReference>
<keyword evidence="2" id="KW-0732">Signal</keyword>
<proteinExistence type="predicted"/>
<evidence type="ECO:0000313" key="3">
    <source>
        <dbReference type="EMBL" id="MDX8415070.1"/>
    </source>
</evidence>
<comment type="caution">
    <text evidence="3">The sequence shown here is derived from an EMBL/GenBank/DDBJ whole genome shotgun (WGS) entry which is preliminary data.</text>
</comment>
<feature type="coiled-coil region" evidence="1">
    <location>
        <begin position="203"/>
        <end position="230"/>
    </location>
</feature>